<dbReference type="EMBL" id="AP019860">
    <property type="protein sequence ID" value="BBM85643.1"/>
    <property type="molecule type" value="Genomic_DNA"/>
</dbReference>
<dbReference type="RefSeq" id="WP_151969734.1">
    <property type="nucleotide sequence ID" value="NZ_AP019860.1"/>
</dbReference>
<gene>
    <name evidence="1" type="ORF">UABAM_04017</name>
</gene>
<evidence type="ECO:0000313" key="1">
    <source>
        <dbReference type="EMBL" id="BBM85643.1"/>
    </source>
</evidence>
<protein>
    <recommendedName>
        <fullName evidence="3">SGNH hydrolase-type esterase domain-containing protein</fullName>
    </recommendedName>
</protein>
<evidence type="ECO:0008006" key="3">
    <source>
        <dbReference type="Google" id="ProtNLM"/>
    </source>
</evidence>
<dbReference type="CDD" id="cd00229">
    <property type="entry name" value="SGNH_hydrolase"/>
    <property type="match status" value="1"/>
</dbReference>
<sequence>MSKNKKILVLAMSSIVFFILLLEISLRVVLGFPIENKVDHPILGHTIRLSYPSIDADGFRNPKVLKQADIVTIGDSHTYGQNATSLDTWPQQLGKLTNQTVYNLGIGGYGILQYYYLLDRAIEMKPKTIVVGLLFTNDFSDILQMVTRSEHWQKWCKKNKEPILQVMSSNDTKKYKKKKSSWIKHTAVSYLFDDIIRPNILRKIFPKKEKAFVTKDEKNTKKFKYKRLKAVAQYMDLKRPAIKEAYLLAKKLLLKMKQKCDEKNIRFVVLMIPTAEYVFHDYLIERKYSLPEKYQELVSNEKVIVNDISSYFEKNGIEHVTILNELKHALETTGKLYPTEGDAHPVAAGYEVYARGVYEKFFKK</sequence>
<name>A0A5S9IPE1_UABAM</name>
<dbReference type="Gene3D" id="3.40.50.1110">
    <property type="entry name" value="SGNH hydrolase"/>
    <property type="match status" value="1"/>
</dbReference>
<dbReference type="SUPFAM" id="SSF52266">
    <property type="entry name" value="SGNH hydrolase"/>
    <property type="match status" value="1"/>
</dbReference>
<dbReference type="Proteomes" id="UP000326354">
    <property type="component" value="Chromosome"/>
</dbReference>
<evidence type="ECO:0000313" key="2">
    <source>
        <dbReference type="Proteomes" id="UP000326354"/>
    </source>
</evidence>
<dbReference type="AlphaFoldDB" id="A0A5S9IPE1"/>
<accession>A0A5S9IPE1</accession>
<reference evidence="1 2" key="1">
    <citation type="submission" date="2019-08" db="EMBL/GenBank/DDBJ databases">
        <title>Complete genome sequence of Candidatus Uab amorphum.</title>
        <authorList>
            <person name="Shiratori T."/>
            <person name="Suzuki S."/>
            <person name="Kakizawa Y."/>
            <person name="Ishida K."/>
        </authorList>
    </citation>
    <scope>NUCLEOTIDE SEQUENCE [LARGE SCALE GENOMIC DNA]</scope>
    <source>
        <strain evidence="1 2">SRT547</strain>
    </source>
</reference>
<proteinExistence type="predicted"/>
<dbReference type="KEGG" id="uam:UABAM_04017"/>
<keyword evidence="2" id="KW-1185">Reference proteome</keyword>
<organism evidence="1 2">
    <name type="scientific">Uabimicrobium amorphum</name>
    <dbReference type="NCBI Taxonomy" id="2596890"/>
    <lineage>
        <taxon>Bacteria</taxon>
        <taxon>Pseudomonadati</taxon>
        <taxon>Planctomycetota</taxon>
        <taxon>Candidatus Uabimicrobiia</taxon>
        <taxon>Candidatus Uabimicrobiales</taxon>
        <taxon>Candidatus Uabimicrobiaceae</taxon>
        <taxon>Candidatus Uabimicrobium</taxon>
    </lineage>
</organism>
<dbReference type="GO" id="GO:0016788">
    <property type="term" value="F:hydrolase activity, acting on ester bonds"/>
    <property type="evidence" value="ECO:0007669"/>
    <property type="project" value="UniProtKB-ARBA"/>
</dbReference>
<dbReference type="OrthoDB" id="9777593at2"/>
<dbReference type="InterPro" id="IPR036514">
    <property type="entry name" value="SGNH_hydro_sf"/>
</dbReference>